<dbReference type="Proteomes" id="UP000238479">
    <property type="component" value="Chromosome 6"/>
</dbReference>
<dbReference type="GO" id="GO:0005634">
    <property type="term" value="C:nucleus"/>
    <property type="evidence" value="ECO:0007669"/>
    <property type="project" value="UniProtKB-SubCell"/>
</dbReference>
<comment type="caution">
    <text evidence="8">The sequence shown here is derived from an EMBL/GenBank/DDBJ whole genome shotgun (WGS) entry which is preliminary data.</text>
</comment>
<name>A0A2P6PWJ7_ROSCH</name>
<dbReference type="PANTHER" id="PTHR13859">
    <property type="entry name" value="ATROPHIN-RELATED"/>
    <property type="match status" value="1"/>
</dbReference>
<evidence type="ECO:0000313" key="8">
    <source>
        <dbReference type="EMBL" id="PRQ26311.1"/>
    </source>
</evidence>
<dbReference type="Pfam" id="PF24662">
    <property type="entry name" value="DUF7650"/>
    <property type="match status" value="1"/>
</dbReference>
<protein>
    <recommendedName>
        <fullName evidence="10">SANT domain-containing protein</fullName>
    </recommendedName>
</protein>
<dbReference type="InterPro" id="IPR056067">
    <property type="entry name" value="DUF7650"/>
</dbReference>
<proteinExistence type="predicted"/>
<evidence type="ECO:0000256" key="5">
    <source>
        <dbReference type="SAM" id="MobiDB-lite"/>
    </source>
</evidence>
<dbReference type="Gramene" id="PRQ26311">
    <property type="protein sequence ID" value="PRQ26311"/>
    <property type="gene ID" value="RchiOBHm_Chr6g0293231"/>
</dbReference>
<evidence type="ECO:0000256" key="3">
    <source>
        <dbReference type="ARBA" id="ARBA00023163"/>
    </source>
</evidence>
<evidence type="ECO:0008006" key="10">
    <source>
        <dbReference type="Google" id="ProtNLM"/>
    </source>
</evidence>
<dbReference type="InterPro" id="IPR057712">
    <property type="entry name" value="DUF7952"/>
</dbReference>
<feature type="domain" description="DUF7952" evidence="7">
    <location>
        <begin position="50"/>
        <end position="178"/>
    </location>
</feature>
<evidence type="ECO:0000259" key="6">
    <source>
        <dbReference type="Pfam" id="PF24662"/>
    </source>
</evidence>
<accession>A0A2P6PWJ7</accession>
<reference evidence="8 9" key="1">
    <citation type="journal article" date="2018" name="Nat. Genet.">
        <title>The Rosa genome provides new insights in the design of modern roses.</title>
        <authorList>
            <person name="Bendahmane M."/>
        </authorList>
    </citation>
    <scope>NUCLEOTIDE SEQUENCE [LARGE SCALE GENOMIC DNA]</scope>
    <source>
        <strain evidence="9">cv. Old Blush</strain>
    </source>
</reference>
<evidence type="ECO:0000256" key="4">
    <source>
        <dbReference type="ARBA" id="ARBA00023242"/>
    </source>
</evidence>
<dbReference type="EMBL" id="PDCK01000044">
    <property type="protein sequence ID" value="PRQ26311.1"/>
    <property type="molecule type" value="Genomic_DNA"/>
</dbReference>
<dbReference type="Pfam" id="PF25826">
    <property type="entry name" value="DUF7952"/>
    <property type="match status" value="1"/>
</dbReference>
<dbReference type="GO" id="GO:0003714">
    <property type="term" value="F:transcription corepressor activity"/>
    <property type="evidence" value="ECO:0007669"/>
    <property type="project" value="TreeGrafter"/>
</dbReference>
<evidence type="ECO:0000313" key="9">
    <source>
        <dbReference type="Proteomes" id="UP000238479"/>
    </source>
</evidence>
<keyword evidence="4" id="KW-0539">Nucleus</keyword>
<dbReference type="PANTHER" id="PTHR13859:SF11">
    <property type="entry name" value="GRUNGE, ISOFORM J"/>
    <property type="match status" value="1"/>
</dbReference>
<feature type="region of interest" description="Disordered" evidence="5">
    <location>
        <begin position="533"/>
        <end position="575"/>
    </location>
</feature>
<keyword evidence="9" id="KW-1185">Reference proteome</keyword>
<evidence type="ECO:0000259" key="7">
    <source>
        <dbReference type="Pfam" id="PF25826"/>
    </source>
</evidence>
<dbReference type="STRING" id="74649.A0A2P6PWJ7"/>
<comment type="subcellular location">
    <subcellularLocation>
        <location evidence="1">Nucleus</location>
    </subcellularLocation>
</comment>
<evidence type="ECO:0000256" key="1">
    <source>
        <dbReference type="ARBA" id="ARBA00004123"/>
    </source>
</evidence>
<gene>
    <name evidence="8" type="ORF">RchiOBHm_Chr6g0293231</name>
</gene>
<organism evidence="8 9">
    <name type="scientific">Rosa chinensis</name>
    <name type="common">China rose</name>
    <dbReference type="NCBI Taxonomy" id="74649"/>
    <lineage>
        <taxon>Eukaryota</taxon>
        <taxon>Viridiplantae</taxon>
        <taxon>Streptophyta</taxon>
        <taxon>Embryophyta</taxon>
        <taxon>Tracheophyta</taxon>
        <taxon>Spermatophyta</taxon>
        <taxon>Magnoliopsida</taxon>
        <taxon>eudicotyledons</taxon>
        <taxon>Gunneridae</taxon>
        <taxon>Pentapetalae</taxon>
        <taxon>rosids</taxon>
        <taxon>fabids</taxon>
        <taxon>Rosales</taxon>
        <taxon>Rosaceae</taxon>
        <taxon>Rosoideae</taxon>
        <taxon>Rosoideae incertae sedis</taxon>
        <taxon>Rosa</taxon>
    </lineage>
</organism>
<keyword evidence="3" id="KW-0804">Transcription</keyword>
<dbReference type="AlphaFoldDB" id="A0A2P6PWJ7"/>
<feature type="domain" description="DUF7650" evidence="6">
    <location>
        <begin position="205"/>
        <end position="301"/>
    </location>
</feature>
<keyword evidence="2" id="KW-0805">Transcription regulation</keyword>
<dbReference type="OMA" id="MGDILFF"/>
<sequence>MGTAEDSSAEQGDDFTPRIGNDYQAMIPPLREGTILSIEEAEDIFPPCSVIEKYTFLLGLYIFGKNLSLVTRFVGNKNMKEIQALYYGEFYASDEYRRWSEWGKWRGKRCMFGEKLFTYCRLKELLSRLLPCVSKRCQDVLMEISRNFIKEKISFEDYIFKLKDSVGLLLLIEAVGIGKEGKENLTSTAFEPISSGKDWSSVTPAEILKFLTSFKRLRKARMNARWKAFFWEAVWPRLLTRGWQSQQLKSRRMRRSLNTSLIFLVPTSSKTCTNKFSWRLVKGTHYHVSVKNMLKTVASDPSVLALGNEESADPNLPKKEVRRFLDPCRGSSSRNGITFTTVDTSTLHGTEQNKVTELKSLPVQPASLTPPSNLLSATEEDGSVSVDTGMNHNITDPARSHEESSCRTENISDVDEFQSQSNLPCQREGPEFQVHPQYSSSSIYVEKGGPSTINNEGSVTDNFLHREPSPGTAQARIFIDLNVSYVPPHVGRDEPFTADTKKSMDDSYANKSSIVPETGQQEVEEVEVYEVGASVEEQQPVANSQRKSTRSRPLTKKAWEALENEFSGTKRKRRG</sequence>
<evidence type="ECO:0000256" key="2">
    <source>
        <dbReference type="ARBA" id="ARBA00023015"/>
    </source>
</evidence>